<evidence type="ECO:0000313" key="2">
    <source>
        <dbReference type="EMBL" id="CAJ1978290.1"/>
    </source>
</evidence>
<name>A0AA87BCM3_9FABA</name>
<organism evidence="2 3">
    <name type="scientific">Sphenostylis stenocarpa</name>
    <dbReference type="NCBI Taxonomy" id="92480"/>
    <lineage>
        <taxon>Eukaryota</taxon>
        <taxon>Viridiplantae</taxon>
        <taxon>Streptophyta</taxon>
        <taxon>Embryophyta</taxon>
        <taxon>Tracheophyta</taxon>
        <taxon>Spermatophyta</taxon>
        <taxon>Magnoliopsida</taxon>
        <taxon>eudicotyledons</taxon>
        <taxon>Gunneridae</taxon>
        <taxon>Pentapetalae</taxon>
        <taxon>rosids</taxon>
        <taxon>fabids</taxon>
        <taxon>Fabales</taxon>
        <taxon>Fabaceae</taxon>
        <taxon>Papilionoideae</taxon>
        <taxon>50 kb inversion clade</taxon>
        <taxon>NPAAA clade</taxon>
        <taxon>indigoferoid/millettioid clade</taxon>
        <taxon>Phaseoleae</taxon>
        <taxon>Sphenostylis</taxon>
    </lineage>
</organism>
<feature type="signal peptide" evidence="1">
    <location>
        <begin position="1"/>
        <end position="17"/>
    </location>
</feature>
<accession>A0AA87BCM3</accession>
<sequence length="166" mass="17412">MERFAIVGMLCAHVVVALRPTITKALKMLEGDIDIPPLPDRPMSIIKLIIQKRLAKTEGHLASMAEAWVDATVRGEGERAWQRLYRANLGLCGDGHDDGWLPGGEGSHEGLESRGVRLKGLGARLEGETAEPRGAVVGVSRGVVVVVSEVGTGEGGVGVSRGGGGE</sequence>
<keyword evidence="1" id="KW-0732">Signal</keyword>
<dbReference type="AlphaFoldDB" id="A0AA87BCM3"/>
<evidence type="ECO:0000256" key="1">
    <source>
        <dbReference type="SAM" id="SignalP"/>
    </source>
</evidence>
<dbReference type="Proteomes" id="UP001189624">
    <property type="component" value="Chromosome 11"/>
</dbReference>
<gene>
    <name evidence="2" type="ORF">AYBTSS11_LOCUS30481</name>
</gene>
<protein>
    <submittedName>
        <fullName evidence="2">Uncharacterized protein</fullName>
    </submittedName>
</protein>
<dbReference type="EMBL" id="OY731408">
    <property type="protein sequence ID" value="CAJ1978290.1"/>
    <property type="molecule type" value="Genomic_DNA"/>
</dbReference>
<evidence type="ECO:0000313" key="3">
    <source>
        <dbReference type="Proteomes" id="UP001189624"/>
    </source>
</evidence>
<proteinExistence type="predicted"/>
<feature type="chain" id="PRO_5041681269" evidence="1">
    <location>
        <begin position="18"/>
        <end position="166"/>
    </location>
</feature>
<dbReference type="Gramene" id="rna-AYBTSS11_LOCUS30481">
    <property type="protein sequence ID" value="CAJ1978290.1"/>
    <property type="gene ID" value="gene-AYBTSS11_LOCUS30481"/>
</dbReference>
<reference evidence="2" key="1">
    <citation type="submission" date="2023-10" db="EMBL/GenBank/DDBJ databases">
        <authorList>
            <person name="Domelevo Entfellner J.-B."/>
        </authorList>
    </citation>
    <scope>NUCLEOTIDE SEQUENCE</scope>
</reference>
<keyword evidence="3" id="KW-1185">Reference proteome</keyword>